<dbReference type="InterPro" id="IPR036396">
    <property type="entry name" value="Cyt_P450_sf"/>
</dbReference>
<dbReference type="GO" id="GO:0008168">
    <property type="term" value="F:methyltransferase activity"/>
    <property type="evidence" value="ECO:0007669"/>
    <property type="project" value="UniProtKB-KW"/>
</dbReference>
<evidence type="ECO:0000256" key="6">
    <source>
        <dbReference type="ARBA" id="ARBA00023033"/>
    </source>
</evidence>
<dbReference type="GeneID" id="18165136"/>
<protein>
    <submittedName>
        <fullName evidence="9">Cytochrome P450 pisatin demethylase, putative</fullName>
    </submittedName>
</protein>
<dbReference type="InterPro" id="IPR036412">
    <property type="entry name" value="HAD-like_sf"/>
</dbReference>
<comment type="cofactor">
    <cofactor evidence="1 7">
        <name>heme</name>
        <dbReference type="ChEBI" id="CHEBI:30413"/>
    </cofactor>
</comment>
<comment type="similarity">
    <text evidence="2">Belongs to the cytochrome P450 family.</text>
</comment>
<dbReference type="Proteomes" id="UP000001610">
    <property type="component" value="Unassembled WGS sequence"/>
</dbReference>
<proteinExistence type="inferred from homology"/>
<accession>G3J8V5</accession>
<dbReference type="InterPro" id="IPR023198">
    <property type="entry name" value="PGP-like_dom2"/>
</dbReference>
<dbReference type="Gene3D" id="1.10.630.10">
    <property type="entry name" value="Cytochrome P450"/>
    <property type="match status" value="1"/>
</dbReference>
<dbReference type="Gene3D" id="3.40.50.1000">
    <property type="entry name" value="HAD superfamily/HAD-like"/>
    <property type="match status" value="1"/>
</dbReference>
<dbReference type="GO" id="GO:0020037">
    <property type="term" value="F:heme binding"/>
    <property type="evidence" value="ECO:0007669"/>
    <property type="project" value="InterPro"/>
</dbReference>
<dbReference type="InterPro" id="IPR006439">
    <property type="entry name" value="HAD-SF_hydro_IA"/>
</dbReference>
<dbReference type="InterPro" id="IPR041492">
    <property type="entry name" value="HAD_2"/>
</dbReference>
<dbReference type="InterPro" id="IPR017972">
    <property type="entry name" value="Cyt_P450_CS"/>
</dbReference>
<evidence type="ECO:0000256" key="3">
    <source>
        <dbReference type="ARBA" id="ARBA00022617"/>
    </source>
</evidence>
<dbReference type="SFLD" id="SFLDG01129">
    <property type="entry name" value="C1.5:_HAD__Beta-PGM__Phosphata"/>
    <property type="match status" value="1"/>
</dbReference>
<organism evidence="9 10">
    <name type="scientific">Cordyceps militaris (strain CM01)</name>
    <name type="common">Caterpillar fungus</name>
    <dbReference type="NCBI Taxonomy" id="983644"/>
    <lineage>
        <taxon>Eukaryota</taxon>
        <taxon>Fungi</taxon>
        <taxon>Dikarya</taxon>
        <taxon>Ascomycota</taxon>
        <taxon>Pezizomycotina</taxon>
        <taxon>Sordariomycetes</taxon>
        <taxon>Hypocreomycetidae</taxon>
        <taxon>Hypocreales</taxon>
        <taxon>Cordycipitaceae</taxon>
        <taxon>Cordyceps</taxon>
    </lineage>
</organism>
<keyword evidence="9" id="KW-0808">Transferase</keyword>
<dbReference type="KEGG" id="cmt:CCM_03109"/>
<evidence type="ECO:0000256" key="5">
    <source>
        <dbReference type="ARBA" id="ARBA00023004"/>
    </source>
</evidence>
<evidence type="ECO:0000313" key="10">
    <source>
        <dbReference type="Proteomes" id="UP000001610"/>
    </source>
</evidence>
<dbReference type="PRINTS" id="PR00465">
    <property type="entry name" value="EP450IV"/>
</dbReference>
<dbReference type="OrthoDB" id="3934656at2759"/>
<dbReference type="Pfam" id="PF13419">
    <property type="entry name" value="HAD_2"/>
    <property type="match status" value="1"/>
</dbReference>
<dbReference type="eggNOG" id="KOG0159">
    <property type="taxonomic scope" value="Eukaryota"/>
</dbReference>
<evidence type="ECO:0000313" key="9">
    <source>
        <dbReference type="EMBL" id="EGX94838.1"/>
    </source>
</evidence>
<dbReference type="InParanoid" id="G3J8V5"/>
<keyword evidence="9" id="KW-0489">Methyltransferase</keyword>
<dbReference type="AlphaFoldDB" id="G3J8V5"/>
<dbReference type="InterPro" id="IPR050121">
    <property type="entry name" value="Cytochrome_P450_monoxygenase"/>
</dbReference>
<dbReference type="STRING" id="983644.G3J8V5"/>
<dbReference type="InterPro" id="IPR002403">
    <property type="entry name" value="Cyt_P450_E_grp-IV"/>
</dbReference>
<evidence type="ECO:0000256" key="4">
    <source>
        <dbReference type="ARBA" id="ARBA00022723"/>
    </source>
</evidence>
<feature type="compositionally biased region" description="Polar residues" evidence="8">
    <location>
        <begin position="544"/>
        <end position="554"/>
    </location>
</feature>
<dbReference type="SUPFAM" id="SSF56784">
    <property type="entry name" value="HAD-like"/>
    <property type="match status" value="1"/>
</dbReference>
<dbReference type="NCBIfam" id="TIGR01509">
    <property type="entry name" value="HAD-SF-IA-v3"/>
    <property type="match status" value="1"/>
</dbReference>
<dbReference type="CDD" id="cd11060">
    <property type="entry name" value="CYP57A1-like"/>
    <property type="match status" value="1"/>
</dbReference>
<keyword evidence="6" id="KW-0503">Monooxygenase</keyword>
<dbReference type="EMBL" id="JH126400">
    <property type="protein sequence ID" value="EGX94838.1"/>
    <property type="molecule type" value="Genomic_DNA"/>
</dbReference>
<dbReference type="PRINTS" id="PR00385">
    <property type="entry name" value="P450"/>
</dbReference>
<keyword evidence="4 7" id="KW-0479">Metal-binding</keyword>
<gene>
    <name evidence="9" type="ORF">CCM_03109</name>
</gene>
<dbReference type="Pfam" id="PF00067">
    <property type="entry name" value="p450"/>
    <property type="match status" value="1"/>
</dbReference>
<dbReference type="InterPro" id="IPR001128">
    <property type="entry name" value="Cyt_P450"/>
</dbReference>
<name>G3J8V5_CORMM</name>
<evidence type="ECO:0000256" key="7">
    <source>
        <dbReference type="PIRSR" id="PIRSR602403-1"/>
    </source>
</evidence>
<dbReference type="GO" id="GO:0004497">
    <property type="term" value="F:monooxygenase activity"/>
    <property type="evidence" value="ECO:0007669"/>
    <property type="project" value="UniProtKB-KW"/>
</dbReference>
<dbReference type="VEuPathDB" id="FungiDB:CCM_03109"/>
<keyword evidence="3 7" id="KW-0349">Heme</keyword>
<dbReference type="GO" id="GO:0005506">
    <property type="term" value="F:iron ion binding"/>
    <property type="evidence" value="ECO:0007669"/>
    <property type="project" value="InterPro"/>
</dbReference>
<keyword evidence="5 7" id="KW-0408">Iron</keyword>
<feature type="binding site" description="axial binding residue" evidence="7">
    <location>
        <position position="458"/>
    </location>
    <ligand>
        <name>heme</name>
        <dbReference type="ChEBI" id="CHEBI:30413"/>
    </ligand>
    <ligandPart>
        <name>Fe</name>
        <dbReference type="ChEBI" id="CHEBI:18248"/>
    </ligandPart>
</feature>
<evidence type="ECO:0000256" key="1">
    <source>
        <dbReference type="ARBA" id="ARBA00001971"/>
    </source>
</evidence>
<evidence type="ECO:0000256" key="2">
    <source>
        <dbReference type="ARBA" id="ARBA00010617"/>
    </source>
</evidence>
<dbReference type="GO" id="GO:0016791">
    <property type="term" value="F:phosphatase activity"/>
    <property type="evidence" value="ECO:0007669"/>
    <property type="project" value="UniProtKB-ARBA"/>
</dbReference>
<dbReference type="HOGENOM" id="CLU_342885_0_0_1"/>
<dbReference type="SUPFAM" id="SSF48264">
    <property type="entry name" value="Cytochrome P450"/>
    <property type="match status" value="1"/>
</dbReference>
<evidence type="ECO:0000256" key="8">
    <source>
        <dbReference type="SAM" id="MobiDB-lite"/>
    </source>
</evidence>
<dbReference type="FunFam" id="1.10.630.10:FF:000050">
    <property type="entry name" value="Cytochrome P450 monooxygenase"/>
    <property type="match status" value="1"/>
</dbReference>
<dbReference type="SFLD" id="SFLDS00003">
    <property type="entry name" value="Haloacid_Dehalogenase"/>
    <property type="match status" value="1"/>
</dbReference>
<dbReference type="GO" id="GO:0016705">
    <property type="term" value="F:oxidoreductase activity, acting on paired donors, with incorporation or reduction of molecular oxygen"/>
    <property type="evidence" value="ECO:0007669"/>
    <property type="project" value="InterPro"/>
</dbReference>
<dbReference type="PANTHER" id="PTHR24305:SF188">
    <property type="entry name" value="P450, PUTATIVE (EUROFUNG)-RELATED"/>
    <property type="match status" value="1"/>
</dbReference>
<sequence>MLLLYVVVGTALVGAIATTILRAVVSPLRSIPGPFLTRFTRLWYVARVAKGHFEAENIALHKRYGPIVRIAPDMYSINMPEAVGTVYGISSKMPKSAWYDAWHHPTNDKATLFPDREVKRHAETRRRFQALYSMTSLLSYEGYADSCAEIFVQRLDEFAKEGEVFDLAHWFQCYAFDVIGDITYSKRFGFLDRGEDVAGLLKAQQRIIVYGALVGIIPELHPILYRITSWLGLGGGAGRDYLIEFVRDRVSERRAERAAEAAMDKKATLLDATSDEQAPQSFLDKLLAQNELDPAKVTDDHIYGMSLANVVAGSDTTAVTLSSIFYHLMRTPTAVARLREEIAEGEKEGTIDHLGRVRFQDAKNMRYLQAVITEALRLHSATGLPLWRDVPEGGAVLGGRYFPGGTTVGLNTWCAHYNESVYGPDAREFRPERWLVEEDKVKKMNAYYLPFGLGSRTCIGRHISILEIAKLVPLLVKSYDFEAVNGAKEWETNNVWFVKPVDFHVRVKRRLLWNDAATTKVTNRRHPSRPAQPHFTPPNPSIVKLQQQPLSSHTPNPPKCPKHVPSSPPPCTARSILTPNVRSQINTLLFDCDNTLVLSEELAFEACADLINQITEERGVDLRFTGETLIKEFVGQNFRGMLTSLQERHGIQISPADMEKYVTKEEDAVIAKLRAALRPCPGVDAQLAQLAASHKYLMAVVSSSALRRVQASIEKVGQDKYFPGNVVFSAATSLEKPTSKPDPAVYLHALKVLGRTAAQSVAIEDSKSGTLSGTRAGIKVIGYVGPYDDAHKPEMEKTLTEAGAVVIMRDWSEFPAALEKIASGAV</sequence>
<dbReference type="PANTHER" id="PTHR24305">
    <property type="entry name" value="CYTOCHROME P450"/>
    <property type="match status" value="1"/>
</dbReference>
<keyword evidence="6" id="KW-0560">Oxidoreductase</keyword>
<dbReference type="InterPro" id="IPR023214">
    <property type="entry name" value="HAD_sf"/>
</dbReference>
<keyword evidence="10" id="KW-1185">Reference proteome</keyword>
<dbReference type="Gene3D" id="1.10.150.240">
    <property type="entry name" value="Putative phosphatase, domain 2"/>
    <property type="match status" value="1"/>
</dbReference>
<reference evidence="9 10" key="1">
    <citation type="journal article" date="2011" name="Genome Biol.">
        <title>Genome sequence of the insect pathogenic fungus Cordyceps militaris, a valued traditional Chinese medicine.</title>
        <authorList>
            <person name="Zheng P."/>
            <person name="Xia Y."/>
            <person name="Xiao G."/>
            <person name="Xiong C."/>
            <person name="Hu X."/>
            <person name="Zhang S."/>
            <person name="Zheng H."/>
            <person name="Huang Y."/>
            <person name="Zhou Y."/>
            <person name="Wang S."/>
            <person name="Zhao G.P."/>
            <person name="Liu X."/>
            <person name="St Leger R.J."/>
            <person name="Wang C."/>
        </authorList>
    </citation>
    <scope>NUCLEOTIDE SEQUENCE [LARGE SCALE GENOMIC DNA]</scope>
    <source>
        <strain evidence="9 10">CM01</strain>
    </source>
</reference>
<feature type="region of interest" description="Disordered" evidence="8">
    <location>
        <begin position="521"/>
        <end position="573"/>
    </location>
</feature>
<dbReference type="RefSeq" id="XP_006668324.1">
    <property type="nucleotide sequence ID" value="XM_006668261.1"/>
</dbReference>
<dbReference type="GO" id="GO:0032259">
    <property type="term" value="P:methylation"/>
    <property type="evidence" value="ECO:0007669"/>
    <property type="project" value="UniProtKB-KW"/>
</dbReference>
<dbReference type="PROSITE" id="PS00086">
    <property type="entry name" value="CYTOCHROME_P450"/>
    <property type="match status" value="1"/>
</dbReference>